<evidence type="ECO:0000313" key="3">
    <source>
        <dbReference type="Proteomes" id="UP000753908"/>
    </source>
</evidence>
<sequence length="399" mass="44509">MDISPDAIQAGLCIARTLASYTPVSVFVCPVLDITGMAVGAYAGKQAQDAQNDWQNSVSDNLQTIQSSVGAIQGSMALIGLGTVAGVALSAVNLYHILKLREDVKQTRLAVHHGFIDLKEALKDQGAEIIERIDQVAKDVEFQYHSTILVQAYGDFQQAHNWLQHALRLPDVNARNAAMAGVQGMLYTSLAAYDNPHLLKGTCSAGQLRRQECVWAIDQAITTTFQFQGAYDVVSKRVSHLKDKIRKDILNIINSCKTEAELNFLFPEITRIHNHDLAVLESWQNHIDWIQTLSPKERQLLASSDLPMNESSENDLAPAVAAEPEEQLVYENLKLKSHYLSFRDQLKFIFKLDLRRDHESYISQKASASGLKALAPLSWQEISDLTVANLYWYFKEAKA</sequence>
<dbReference type="AlphaFoldDB" id="A0A951PTU1"/>
<accession>A0A951PTU1</accession>
<organism evidence="2 3">
    <name type="scientific">Symplocastrum torsivum CPER-KK1</name>
    <dbReference type="NCBI Taxonomy" id="450513"/>
    <lineage>
        <taxon>Bacteria</taxon>
        <taxon>Bacillati</taxon>
        <taxon>Cyanobacteriota</taxon>
        <taxon>Cyanophyceae</taxon>
        <taxon>Oscillatoriophycideae</taxon>
        <taxon>Oscillatoriales</taxon>
        <taxon>Microcoleaceae</taxon>
        <taxon>Symplocastrum</taxon>
    </lineage>
</organism>
<evidence type="ECO:0000313" key="2">
    <source>
        <dbReference type="EMBL" id="MBW4548852.1"/>
    </source>
</evidence>
<evidence type="ECO:0000256" key="1">
    <source>
        <dbReference type="SAM" id="Phobius"/>
    </source>
</evidence>
<reference evidence="2" key="1">
    <citation type="submission" date="2021-05" db="EMBL/GenBank/DDBJ databases">
        <authorList>
            <person name="Pietrasiak N."/>
            <person name="Ward R."/>
            <person name="Stajich J.E."/>
            <person name="Kurbessoian T."/>
        </authorList>
    </citation>
    <scope>NUCLEOTIDE SEQUENCE</scope>
    <source>
        <strain evidence="2">CPER-KK1</strain>
    </source>
</reference>
<reference evidence="2" key="2">
    <citation type="journal article" date="2022" name="Microbiol. Resour. Announc.">
        <title>Metagenome Sequencing to Explore Phylogenomics of Terrestrial Cyanobacteria.</title>
        <authorList>
            <person name="Ward R.D."/>
            <person name="Stajich J.E."/>
            <person name="Johansen J.R."/>
            <person name="Huntemann M."/>
            <person name="Clum A."/>
            <person name="Foster B."/>
            <person name="Foster B."/>
            <person name="Roux S."/>
            <person name="Palaniappan K."/>
            <person name="Varghese N."/>
            <person name="Mukherjee S."/>
            <person name="Reddy T.B.K."/>
            <person name="Daum C."/>
            <person name="Copeland A."/>
            <person name="Chen I.A."/>
            <person name="Ivanova N.N."/>
            <person name="Kyrpides N.C."/>
            <person name="Shapiro N."/>
            <person name="Eloe-Fadrosh E.A."/>
            <person name="Pietrasiak N."/>
        </authorList>
    </citation>
    <scope>NUCLEOTIDE SEQUENCE</scope>
    <source>
        <strain evidence="2">CPER-KK1</strain>
    </source>
</reference>
<dbReference type="EMBL" id="JAHHIF010000073">
    <property type="protein sequence ID" value="MBW4548852.1"/>
    <property type="molecule type" value="Genomic_DNA"/>
</dbReference>
<keyword evidence="1" id="KW-0472">Membrane</keyword>
<gene>
    <name evidence="2" type="ORF">KME25_31265</name>
</gene>
<comment type="caution">
    <text evidence="2">The sequence shown here is derived from an EMBL/GenBank/DDBJ whole genome shotgun (WGS) entry which is preliminary data.</text>
</comment>
<name>A0A951PTU1_9CYAN</name>
<protein>
    <submittedName>
        <fullName evidence="2">Uncharacterized protein</fullName>
    </submittedName>
</protein>
<feature type="transmembrane region" description="Helical" evidence="1">
    <location>
        <begin position="76"/>
        <end position="98"/>
    </location>
</feature>
<proteinExistence type="predicted"/>
<keyword evidence="1" id="KW-1133">Transmembrane helix</keyword>
<keyword evidence="1" id="KW-0812">Transmembrane</keyword>
<dbReference type="Proteomes" id="UP000753908">
    <property type="component" value="Unassembled WGS sequence"/>
</dbReference>